<dbReference type="Pfam" id="PF01230">
    <property type="entry name" value="HIT"/>
    <property type="match status" value="1"/>
</dbReference>
<comment type="catalytic activity">
    <reaction evidence="1">
        <text>adenosine 5'-phosphoramidate + H2O = NH4(+) + AMP</text>
        <dbReference type="Rhea" id="RHEA:67916"/>
        <dbReference type="ChEBI" id="CHEBI:15377"/>
        <dbReference type="ChEBI" id="CHEBI:28938"/>
        <dbReference type="ChEBI" id="CHEBI:57890"/>
        <dbReference type="ChEBI" id="CHEBI:456215"/>
    </reaction>
</comment>
<accession>A0AA47MNR3</accession>
<dbReference type="SUPFAM" id="SSF54197">
    <property type="entry name" value="HIT-like"/>
    <property type="match status" value="1"/>
</dbReference>
<evidence type="ECO:0000256" key="1">
    <source>
        <dbReference type="ARBA" id="ARBA00024472"/>
    </source>
</evidence>
<dbReference type="InterPro" id="IPR036265">
    <property type="entry name" value="HIT-like_sf"/>
</dbReference>
<comment type="caution">
    <text evidence="7">The sequence shown here is derived from an EMBL/GenBank/DDBJ whole genome shotgun (WGS) entry which is preliminary data.</text>
</comment>
<evidence type="ECO:0000256" key="2">
    <source>
        <dbReference type="ARBA" id="ARBA00025764"/>
    </source>
</evidence>
<dbReference type="PANTHER" id="PTHR23089">
    <property type="entry name" value="HISTIDINE TRIAD HIT PROTEIN"/>
    <property type="match status" value="1"/>
</dbReference>
<sequence length="204" mass="22789">MAVIITLEVRYNRQLDWKDGGNATEGCTLPLKQQQKKKEAEEEEEVKVSSCDKTSQYRNDLPSILMDKSLQEHSLSDEVRLAAEASKKYGSPAPTIFSKVIDKSIPADVIYEDEKCLAFRDITPQAPVHFLVIPKVTIPRISSAQDDDAELLGHLLVVVKNVAKKECLDEGYRVVINDGKHGAQSVYHLHIHVLGGRQMTWPPG</sequence>
<dbReference type="InterPro" id="IPR019808">
    <property type="entry name" value="Histidine_triad_CS"/>
</dbReference>
<evidence type="ECO:0000259" key="6">
    <source>
        <dbReference type="PROSITE" id="PS51084"/>
    </source>
</evidence>
<dbReference type="Gene3D" id="3.30.428.10">
    <property type="entry name" value="HIT-like"/>
    <property type="match status" value="1"/>
</dbReference>
<evidence type="ECO:0000256" key="4">
    <source>
        <dbReference type="PIRSR" id="PIRSR601310-3"/>
    </source>
</evidence>
<evidence type="ECO:0000313" key="8">
    <source>
        <dbReference type="Proteomes" id="UP001174136"/>
    </source>
</evidence>
<dbReference type="FunFam" id="3.30.428.10:FF:000005">
    <property type="entry name" value="Histidine triad nucleotide-binding protein 1"/>
    <property type="match status" value="1"/>
</dbReference>
<dbReference type="InterPro" id="IPR001310">
    <property type="entry name" value="Histidine_triad_HIT"/>
</dbReference>
<name>A0AA47MNR3_MERPO</name>
<dbReference type="PRINTS" id="PR00332">
    <property type="entry name" value="HISTRIAD"/>
</dbReference>
<keyword evidence="8" id="KW-1185">Reference proteome</keyword>
<comment type="similarity">
    <text evidence="2">Belongs to the HINT family.</text>
</comment>
<dbReference type="EMBL" id="JAOPHQ010003414">
    <property type="protein sequence ID" value="KAK0143460.1"/>
    <property type="molecule type" value="Genomic_DNA"/>
</dbReference>
<protein>
    <submittedName>
        <fullName evidence="7">Histidine triad nucleotide-binding protein 2, mitochondrial</fullName>
    </submittedName>
</protein>
<dbReference type="PROSITE" id="PS51084">
    <property type="entry name" value="HIT_2"/>
    <property type="match status" value="1"/>
</dbReference>
<evidence type="ECO:0000256" key="5">
    <source>
        <dbReference type="PROSITE-ProRule" id="PRU00464"/>
    </source>
</evidence>
<feature type="domain" description="HIT" evidence="6">
    <location>
        <begin position="96"/>
        <end position="204"/>
    </location>
</feature>
<dbReference type="CDD" id="cd01276">
    <property type="entry name" value="PKCI_related"/>
    <property type="match status" value="1"/>
</dbReference>
<dbReference type="InterPro" id="IPR011146">
    <property type="entry name" value="HIT-like"/>
</dbReference>
<dbReference type="GO" id="GO:0003824">
    <property type="term" value="F:catalytic activity"/>
    <property type="evidence" value="ECO:0007669"/>
    <property type="project" value="InterPro"/>
</dbReference>
<feature type="short sequence motif" description="Histidine triad motif" evidence="4 5">
    <location>
        <begin position="188"/>
        <end position="192"/>
    </location>
</feature>
<dbReference type="PROSITE" id="PS00892">
    <property type="entry name" value="HIT_1"/>
    <property type="match status" value="1"/>
</dbReference>
<feature type="active site" description="Tele-AMP-histidine intermediate" evidence="3">
    <location>
        <position position="190"/>
    </location>
</feature>
<evidence type="ECO:0000256" key="3">
    <source>
        <dbReference type="PIRSR" id="PIRSR601310-1"/>
    </source>
</evidence>
<proteinExistence type="inferred from homology"/>
<dbReference type="AlphaFoldDB" id="A0AA47MNR3"/>
<dbReference type="Proteomes" id="UP001174136">
    <property type="component" value="Unassembled WGS sequence"/>
</dbReference>
<gene>
    <name evidence="7" type="primary">HINT2</name>
    <name evidence="7" type="ORF">N1851_018435</name>
</gene>
<organism evidence="7 8">
    <name type="scientific">Merluccius polli</name>
    <name type="common">Benguela hake</name>
    <name type="synonym">Merluccius cadenati</name>
    <dbReference type="NCBI Taxonomy" id="89951"/>
    <lineage>
        <taxon>Eukaryota</taxon>
        <taxon>Metazoa</taxon>
        <taxon>Chordata</taxon>
        <taxon>Craniata</taxon>
        <taxon>Vertebrata</taxon>
        <taxon>Euteleostomi</taxon>
        <taxon>Actinopterygii</taxon>
        <taxon>Neopterygii</taxon>
        <taxon>Teleostei</taxon>
        <taxon>Neoteleostei</taxon>
        <taxon>Acanthomorphata</taxon>
        <taxon>Zeiogadaria</taxon>
        <taxon>Gadariae</taxon>
        <taxon>Gadiformes</taxon>
        <taxon>Gadoidei</taxon>
        <taxon>Merlucciidae</taxon>
        <taxon>Merluccius</taxon>
    </lineage>
</organism>
<reference evidence="7" key="1">
    <citation type="journal article" date="2023" name="Front. Mar. Sci.">
        <title>A new Merluccius polli reference genome to investigate the effects of global change in West African waters.</title>
        <authorList>
            <person name="Mateo J.L."/>
            <person name="Blanco-Fernandez C."/>
            <person name="Garcia-Vazquez E."/>
            <person name="Machado-Schiaffino G."/>
        </authorList>
    </citation>
    <scope>NUCLEOTIDE SEQUENCE</scope>
    <source>
        <strain evidence="7">C29</strain>
        <tissue evidence="7">Fin</tissue>
    </source>
</reference>
<evidence type="ECO:0000313" key="7">
    <source>
        <dbReference type="EMBL" id="KAK0143460.1"/>
    </source>
</evidence>